<evidence type="ECO:0000256" key="2">
    <source>
        <dbReference type="ARBA" id="ARBA00023157"/>
    </source>
</evidence>
<sequence>MVSARLLVSSTLFACAAASVQQCAVEENVDYFGSDISTTTRPTPDNCCTDCQKTLLCKAYTWANGVCYLKSKQGKPSRLLGALSGVVSTKSMCSAAKDIDYFGSDIAETAQNEASDCCEDCQATAGCKAYTWANGVCYLKSKQGKASLLLGAVSGVVSDALGPVPQPSPTPAPTMTGTCSPLEDVDFGGNDITTTYQDDATQCCADCQATKGCKVYTWVDGACYLKFKRGDSSPLPGAISGVLSNSPPTPVPTSAPSFSAIKIGASGADCLEVPAGRMEKSTQLYRAPCNGSPAQEWFWTSSQALFNPASQKCLDSSPRSDADSNVFLSECTVAWTQTWQTKNKLNLGHPTMTKCLTVDTTSAWLRDCNVGDDNQVVDLRQVTPVVPLASSFHGSIRVGANATLCLEFGANIVTAAICDKTNDKQMWRWNANAQALTNTDTALNWLVKDSTIVRKNEPESCLSFAPPVTAGQSPKFIKCDPSARTQSFMHPSST</sequence>
<dbReference type="PROSITE" id="PS50948">
    <property type="entry name" value="PAN"/>
    <property type="match status" value="1"/>
</dbReference>
<gene>
    <name evidence="6" type="primary">Aste57867_16115</name>
    <name evidence="5" type="ORF">As57867_016059</name>
    <name evidence="6" type="ORF">ASTE57867_16115</name>
</gene>
<evidence type="ECO:0000259" key="4">
    <source>
        <dbReference type="PROSITE" id="PS50948"/>
    </source>
</evidence>
<dbReference type="InterPro" id="IPR003609">
    <property type="entry name" value="Pan_app"/>
</dbReference>
<dbReference type="GO" id="GO:0005576">
    <property type="term" value="C:extracellular region"/>
    <property type="evidence" value="ECO:0007669"/>
    <property type="project" value="InterPro"/>
</dbReference>
<keyword evidence="1" id="KW-0677">Repeat</keyword>
<dbReference type="SMART" id="SM00223">
    <property type="entry name" value="APPLE"/>
    <property type="match status" value="3"/>
</dbReference>
<proteinExistence type="predicted"/>
<reference evidence="6 7" key="1">
    <citation type="submission" date="2019-03" db="EMBL/GenBank/DDBJ databases">
        <authorList>
            <person name="Gaulin E."/>
            <person name="Dumas B."/>
        </authorList>
    </citation>
    <scope>NUCLEOTIDE SEQUENCE [LARGE SCALE GENOMIC DNA]</scope>
    <source>
        <strain evidence="6">CBS 568.67</strain>
    </source>
</reference>
<dbReference type="EMBL" id="VJMH01005802">
    <property type="protein sequence ID" value="KAF0692869.1"/>
    <property type="molecule type" value="Genomic_DNA"/>
</dbReference>
<dbReference type="InterPro" id="IPR000772">
    <property type="entry name" value="Ricin_B_lectin"/>
</dbReference>
<dbReference type="Pfam" id="PF14295">
    <property type="entry name" value="PAN_4"/>
    <property type="match status" value="3"/>
</dbReference>
<keyword evidence="2" id="KW-1015">Disulfide bond</keyword>
<dbReference type="Proteomes" id="UP000332933">
    <property type="component" value="Unassembled WGS sequence"/>
</dbReference>
<accession>A0A485L625</accession>
<organism evidence="6 7">
    <name type="scientific">Aphanomyces stellatus</name>
    <dbReference type="NCBI Taxonomy" id="120398"/>
    <lineage>
        <taxon>Eukaryota</taxon>
        <taxon>Sar</taxon>
        <taxon>Stramenopiles</taxon>
        <taxon>Oomycota</taxon>
        <taxon>Saprolegniomycetes</taxon>
        <taxon>Saprolegniales</taxon>
        <taxon>Verrucalvaceae</taxon>
        <taxon>Aphanomyces</taxon>
    </lineage>
</organism>
<dbReference type="SMART" id="SM00458">
    <property type="entry name" value="RICIN"/>
    <property type="match status" value="1"/>
</dbReference>
<dbReference type="GO" id="GO:0006508">
    <property type="term" value="P:proteolysis"/>
    <property type="evidence" value="ECO:0007669"/>
    <property type="project" value="InterPro"/>
</dbReference>
<protein>
    <submittedName>
        <fullName evidence="6">Aste57867_16115 protein</fullName>
    </submittedName>
</protein>
<feature type="signal peptide" evidence="3">
    <location>
        <begin position="1"/>
        <end position="18"/>
    </location>
</feature>
<dbReference type="SUPFAM" id="SSF57414">
    <property type="entry name" value="Hairpin loop containing domain-like"/>
    <property type="match status" value="3"/>
</dbReference>
<dbReference type="InterPro" id="IPR000177">
    <property type="entry name" value="Apple"/>
</dbReference>
<dbReference type="Gene3D" id="3.50.4.10">
    <property type="entry name" value="Hepatocyte Growth Factor"/>
    <property type="match status" value="3"/>
</dbReference>
<feature type="chain" id="PRO_5033827476" evidence="3">
    <location>
        <begin position="19"/>
        <end position="494"/>
    </location>
</feature>
<dbReference type="CDD" id="cd01100">
    <property type="entry name" value="APPLE_Factor_XI_like"/>
    <property type="match status" value="3"/>
</dbReference>
<dbReference type="SUPFAM" id="SSF50370">
    <property type="entry name" value="Ricin B-like lectins"/>
    <property type="match status" value="2"/>
</dbReference>
<dbReference type="InterPro" id="IPR035992">
    <property type="entry name" value="Ricin_B-like_lectins"/>
</dbReference>
<dbReference type="AlphaFoldDB" id="A0A485L625"/>
<feature type="domain" description="Apple" evidence="4">
    <location>
        <begin position="23"/>
        <end position="93"/>
    </location>
</feature>
<dbReference type="PANTHER" id="PTHR33946:SF4">
    <property type="entry name" value="COAGULATION FACTOR XI"/>
    <property type="match status" value="1"/>
</dbReference>
<dbReference type="PANTHER" id="PTHR33946">
    <property type="match status" value="1"/>
</dbReference>
<name>A0A485L625_9STRA</name>
<evidence type="ECO:0000313" key="5">
    <source>
        <dbReference type="EMBL" id="KAF0692869.1"/>
    </source>
</evidence>
<dbReference type="PROSITE" id="PS50231">
    <property type="entry name" value="RICIN_B_LECTIN"/>
    <property type="match status" value="2"/>
</dbReference>
<evidence type="ECO:0000313" key="7">
    <source>
        <dbReference type="Proteomes" id="UP000332933"/>
    </source>
</evidence>
<evidence type="ECO:0000256" key="3">
    <source>
        <dbReference type="SAM" id="SignalP"/>
    </source>
</evidence>
<dbReference type="Gene3D" id="2.80.10.50">
    <property type="match status" value="2"/>
</dbReference>
<reference evidence="5" key="2">
    <citation type="submission" date="2019-06" db="EMBL/GenBank/DDBJ databases">
        <title>Genomics analysis of Aphanomyces spp. identifies a new class of oomycete effector associated with host adaptation.</title>
        <authorList>
            <person name="Gaulin E."/>
        </authorList>
    </citation>
    <scope>NUCLEOTIDE SEQUENCE</scope>
    <source>
        <strain evidence="5">CBS 578.67</strain>
    </source>
</reference>
<evidence type="ECO:0000256" key="1">
    <source>
        <dbReference type="ARBA" id="ARBA00022737"/>
    </source>
</evidence>
<dbReference type="OrthoDB" id="77539at2759"/>
<keyword evidence="3" id="KW-0732">Signal</keyword>
<keyword evidence="7" id="KW-1185">Reference proteome</keyword>
<dbReference type="EMBL" id="CAADRA010005823">
    <property type="protein sequence ID" value="VFT92898.1"/>
    <property type="molecule type" value="Genomic_DNA"/>
</dbReference>
<evidence type="ECO:0000313" key="6">
    <source>
        <dbReference type="EMBL" id="VFT92898.1"/>
    </source>
</evidence>
<dbReference type="Pfam" id="PF00652">
    <property type="entry name" value="Ricin_B_lectin"/>
    <property type="match status" value="1"/>
</dbReference>